<dbReference type="CDD" id="cd07045">
    <property type="entry name" value="BMC_CcmK_like"/>
    <property type="match status" value="1"/>
</dbReference>
<accession>A0A226QBH4</accession>
<proteinExistence type="inferred from homology"/>
<dbReference type="RefSeq" id="WP_047752972.1">
    <property type="nucleotide sequence ID" value="NZ_CP018058.1"/>
</dbReference>
<dbReference type="KEGG" id="gtm:GT3921_09500"/>
<dbReference type="Proteomes" id="UP000198378">
    <property type="component" value="Unassembled WGS sequence"/>
</dbReference>
<keyword evidence="2" id="KW-1283">Bacterial microcompartment</keyword>
<evidence type="ECO:0000313" key="6">
    <source>
        <dbReference type="Proteomes" id="UP000198378"/>
    </source>
</evidence>
<dbReference type="PROSITE" id="PS51930">
    <property type="entry name" value="BMC_2"/>
    <property type="match status" value="1"/>
</dbReference>
<dbReference type="PANTHER" id="PTHR33941">
    <property type="entry name" value="PROPANEDIOL UTILIZATION PROTEIN PDUA"/>
    <property type="match status" value="1"/>
</dbReference>
<dbReference type="SUPFAM" id="SSF143414">
    <property type="entry name" value="CcmK-like"/>
    <property type="match status" value="1"/>
</dbReference>
<dbReference type="GO" id="GO:0031469">
    <property type="term" value="C:bacterial microcompartment"/>
    <property type="evidence" value="ECO:0007669"/>
    <property type="project" value="UniProtKB-SubCell"/>
</dbReference>
<evidence type="ECO:0000256" key="4">
    <source>
        <dbReference type="SAM" id="MobiDB-lite"/>
    </source>
</evidence>
<dbReference type="InterPro" id="IPR000249">
    <property type="entry name" value="BMC_dom"/>
</dbReference>
<keyword evidence="6" id="KW-1185">Reference proteome</keyword>
<feature type="compositionally biased region" description="Basic residues" evidence="4">
    <location>
        <begin position="93"/>
        <end position="105"/>
    </location>
</feature>
<comment type="subcellular location">
    <subcellularLocation>
        <location evidence="1">Bacterial microcompartment</location>
    </subcellularLocation>
</comment>
<dbReference type="InterPro" id="IPR044872">
    <property type="entry name" value="CcmK/CsoS1_BMC"/>
</dbReference>
<dbReference type="InterPro" id="IPR037233">
    <property type="entry name" value="CcmK-like_sf"/>
</dbReference>
<comment type="similarity">
    <text evidence="3">Belongs to the bacterial microcompartments protein family.</text>
</comment>
<evidence type="ECO:0000256" key="1">
    <source>
        <dbReference type="ARBA" id="ARBA00024322"/>
    </source>
</evidence>
<evidence type="ECO:0000313" key="5">
    <source>
        <dbReference type="EMBL" id="OXB89986.1"/>
    </source>
</evidence>
<organism evidence="5 6">
    <name type="scientific">Geobacillus thermocatenulatus</name>
    <dbReference type="NCBI Taxonomy" id="33938"/>
    <lineage>
        <taxon>Bacteria</taxon>
        <taxon>Bacillati</taxon>
        <taxon>Bacillota</taxon>
        <taxon>Bacilli</taxon>
        <taxon>Bacillales</taxon>
        <taxon>Anoxybacillaceae</taxon>
        <taxon>Geobacillus</taxon>
        <taxon>Geobacillus thermoleovorans group</taxon>
    </lineage>
</organism>
<dbReference type="PANTHER" id="PTHR33941:SF11">
    <property type="entry name" value="BACTERIAL MICROCOMPARTMENT SHELL PROTEIN PDUJ"/>
    <property type="match status" value="1"/>
</dbReference>
<dbReference type="InterPro" id="IPR050575">
    <property type="entry name" value="BMC_shell"/>
</dbReference>
<protein>
    <submittedName>
        <fullName evidence="5">BMC domain-containing protein</fullName>
    </submittedName>
</protein>
<name>A0A226QBH4_9BACL</name>
<comment type="caution">
    <text evidence="5">The sequence shown here is derived from an EMBL/GenBank/DDBJ whole genome shotgun (WGS) entry which is preliminary data.</text>
</comment>
<dbReference type="Pfam" id="PF00936">
    <property type="entry name" value="BMC"/>
    <property type="match status" value="1"/>
</dbReference>
<feature type="region of interest" description="Disordered" evidence="4">
    <location>
        <begin position="89"/>
        <end position="110"/>
    </location>
</feature>
<gene>
    <name evidence="5" type="ORF">B9L19_08300</name>
</gene>
<reference evidence="5 6" key="1">
    <citation type="submission" date="2017-05" db="EMBL/GenBank/DDBJ databases">
        <title>The genome sequence of Geobacillus thermocatenulatus DSM 730.</title>
        <authorList>
            <person name="Ramaloko W.T."/>
            <person name="Koen N."/>
            <person name="Polliack S."/>
            <person name="Aliyu H."/>
            <person name="Lebre P."/>
            <person name="Mohr T."/>
            <person name="Oswald F."/>
            <person name="Zwick M."/>
            <person name="Neumann A."/>
            <person name="Syldatk C."/>
            <person name="Cowan D."/>
            <person name="De Maayer P."/>
        </authorList>
    </citation>
    <scope>NUCLEOTIDE SEQUENCE [LARGE SCALE GENOMIC DNA]</scope>
    <source>
        <strain evidence="5 6">BGSC 93A1</strain>
    </source>
</reference>
<evidence type="ECO:0000256" key="3">
    <source>
        <dbReference type="PROSITE-ProRule" id="PRU01278"/>
    </source>
</evidence>
<dbReference type="SMART" id="SM00877">
    <property type="entry name" value="BMC"/>
    <property type="match status" value="1"/>
</dbReference>
<evidence type="ECO:0000256" key="2">
    <source>
        <dbReference type="ARBA" id="ARBA00024446"/>
    </source>
</evidence>
<dbReference type="AlphaFoldDB" id="A0A226QBH4"/>
<dbReference type="Gene3D" id="3.30.70.1710">
    <property type="match status" value="1"/>
</dbReference>
<sequence>MTMKKYALGMIETIGLTSLIAAADEAAKAADIQIITYHKPDAGIVTVYFIGDVASVREAVSAGVKKAKQIGEYRTSHVIPRPSSNVINELVNKGRKKSETRKKSRARDSKSIDVAQVANMYTAQGGETLNDDGRL</sequence>
<dbReference type="EMBL" id="NEWK01000001">
    <property type="protein sequence ID" value="OXB89986.1"/>
    <property type="molecule type" value="Genomic_DNA"/>
</dbReference>